<dbReference type="Proteomes" id="UP000094285">
    <property type="component" value="Unassembled WGS sequence"/>
</dbReference>
<organism evidence="2 3">
    <name type="scientific">Suhomyces tanzawaensis NRRL Y-17324</name>
    <dbReference type="NCBI Taxonomy" id="984487"/>
    <lineage>
        <taxon>Eukaryota</taxon>
        <taxon>Fungi</taxon>
        <taxon>Dikarya</taxon>
        <taxon>Ascomycota</taxon>
        <taxon>Saccharomycotina</taxon>
        <taxon>Pichiomycetes</taxon>
        <taxon>Debaryomycetaceae</taxon>
        <taxon>Suhomyces</taxon>
    </lineage>
</organism>
<dbReference type="InterPro" id="IPR014729">
    <property type="entry name" value="Rossmann-like_a/b/a_fold"/>
</dbReference>
<feature type="compositionally biased region" description="Polar residues" evidence="1">
    <location>
        <begin position="146"/>
        <end position="159"/>
    </location>
</feature>
<keyword evidence="3" id="KW-1185">Reference proteome</keyword>
<reference evidence="3" key="1">
    <citation type="submission" date="2016-05" db="EMBL/GenBank/DDBJ databases">
        <title>Comparative genomics of biotechnologically important yeasts.</title>
        <authorList>
            <consortium name="DOE Joint Genome Institute"/>
            <person name="Riley R."/>
            <person name="Haridas S."/>
            <person name="Wolfe K.H."/>
            <person name="Lopes M.R."/>
            <person name="Hittinger C.T."/>
            <person name="Goker M."/>
            <person name="Salamov A."/>
            <person name="Wisecaver J."/>
            <person name="Long T.M."/>
            <person name="Aerts A.L."/>
            <person name="Barry K."/>
            <person name="Choi C."/>
            <person name="Clum A."/>
            <person name="Coughlan A.Y."/>
            <person name="Deshpande S."/>
            <person name="Douglass A.P."/>
            <person name="Hanson S.J."/>
            <person name="Klenk H.-P."/>
            <person name="Labutti K."/>
            <person name="Lapidus A."/>
            <person name="Lindquist E."/>
            <person name="Lipzen A."/>
            <person name="Meier-Kolthoff J.P."/>
            <person name="Ohm R.A."/>
            <person name="Otillar R.P."/>
            <person name="Pangilinan J."/>
            <person name="Peng Y."/>
            <person name="Rokas A."/>
            <person name="Rosa C.A."/>
            <person name="Scheuner C."/>
            <person name="Sibirny A.A."/>
            <person name="Slot J.C."/>
            <person name="Stielow J.B."/>
            <person name="Sun H."/>
            <person name="Kurtzman C.P."/>
            <person name="Blackwell M."/>
            <person name="Grigoriev I.V."/>
            <person name="Jeffries T.W."/>
        </authorList>
    </citation>
    <scope>NUCLEOTIDE SEQUENCE [LARGE SCALE GENOMIC DNA]</scope>
    <source>
        <strain evidence="3">NRRL Y-17324</strain>
    </source>
</reference>
<dbReference type="SUPFAM" id="SSF52402">
    <property type="entry name" value="Adenine nucleotide alpha hydrolases-like"/>
    <property type="match status" value="1"/>
</dbReference>
<dbReference type="STRING" id="984487.A0A1E4SPM6"/>
<dbReference type="PANTHER" id="PTHR47815">
    <property type="entry name" value="UNIVERSAL STRESS PROTEIN A FAMILY PROTEIN C25B2.10"/>
    <property type="match status" value="1"/>
</dbReference>
<protein>
    <recommendedName>
        <fullName evidence="4">UspA domain-containing protein</fullName>
    </recommendedName>
</protein>
<feature type="region of interest" description="Disordered" evidence="1">
    <location>
        <begin position="127"/>
        <end position="162"/>
    </location>
</feature>
<dbReference type="RefSeq" id="XP_020066567.1">
    <property type="nucleotide sequence ID" value="XM_020207099.1"/>
</dbReference>
<proteinExistence type="predicted"/>
<dbReference type="GeneID" id="30981236"/>
<dbReference type="OrthoDB" id="843225at2759"/>
<feature type="compositionally biased region" description="Basic residues" evidence="1">
    <location>
        <begin position="672"/>
        <end position="686"/>
    </location>
</feature>
<evidence type="ECO:0008006" key="4">
    <source>
        <dbReference type="Google" id="ProtNLM"/>
    </source>
</evidence>
<dbReference type="EMBL" id="KV453909">
    <property type="protein sequence ID" value="ODV81445.1"/>
    <property type="molecule type" value="Genomic_DNA"/>
</dbReference>
<accession>A0A1E4SPM6</accession>
<dbReference type="Gene3D" id="3.40.50.620">
    <property type="entry name" value="HUPs"/>
    <property type="match status" value="1"/>
</dbReference>
<evidence type="ECO:0000313" key="3">
    <source>
        <dbReference type="Proteomes" id="UP000094285"/>
    </source>
</evidence>
<feature type="compositionally biased region" description="Low complexity" evidence="1">
    <location>
        <begin position="20"/>
        <end position="29"/>
    </location>
</feature>
<feature type="compositionally biased region" description="Low complexity" evidence="1">
    <location>
        <begin position="658"/>
        <end position="669"/>
    </location>
</feature>
<feature type="compositionally biased region" description="Basic and acidic residues" evidence="1">
    <location>
        <begin position="136"/>
        <end position="145"/>
    </location>
</feature>
<dbReference type="AlphaFoldDB" id="A0A1E4SPM6"/>
<gene>
    <name evidence="2" type="ORF">CANTADRAFT_24388</name>
</gene>
<feature type="region of interest" description="Disordered" evidence="1">
    <location>
        <begin position="1"/>
        <end position="29"/>
    </location>
</feature>
<evidence type="ECO:0000256" key="1">
    <source>
        <dbReference type="SAM" id="MobiDB-lite"/>
    </source>
</evidence>
<evidence type="ECO:0000313" key="2">
    <source>
        <dbReference type="EMBL" id="ODV81445.1"/>
    </source>
</evidence>
<sequence>MTADTSQNYSDGEDAQLSRPPITTSSSTPNLIRSLAGLEDQSRGTPEQGVKEHTHLFQPPAIGELGKYDILDWFSFRHSDDYRAARINIPEDRDPKLITKSKYKKRVSFDTINLQYNDDFDDEDGEDDWGMNGFVDRGRGREKSRSPSMSLSRHYSVSPSRRMPSPLRNGGIDFTNIDIARLIKPMRTDYPTRPIITHRGCTFTKLHRDFENLYLAKIPQRPVLPRRTILVYVSARKHTWVALDWVLSTFIEHGDTVIVVSAIKSEQFVCTRRRLSQFSPQRTPAMTPRMRLRQRNRPEYTKIIAKNLMTYIMEVMNPDVITKVSLELAVGKTKDVLKEMYKLYEPNLVCTATKQNLRISAPLKSWISSKLTDRLVKNFPLPVIVVPAMNMNDFERKLVQKIEKRYESSPEQIVQKVPEVSPELEKKLINDDDAASINSSDSFSSNDSYSSYDEISKLYVDYKQDLESNIKLLAKEPLNEDFYASFARIVTDKSARLCQEIREIDPDTRGKGAKLAEVITGANSFGMAARKTKSLLEPIEKSKSETPSLGPGLSFKEMKRNLMLNQEKSSPQSPKSPSPAPAVPQISVHSPSEETSAPDPRKSALKFVNLESPSAAKQQQGEQKKKEVSNHKSASLEIERQSSRPKLKPLSSHPDITSHSSLNSGSSDSLGKPKKSKLKRFWKLFS</sequence>
<feature type="compositionally biased region" description="Polar residues" evidence="1">
    <location>
        <begin position="1"/>
        <end position="10"/>
    </location>
</feature>
<dbReference type="PANTHER" id="PTHR47815:SF1">
    <property type="entry name" value="UNIVERSAL STRESS PROTEIN A FAMILY PROTEIN C25B2.10"/>
    <property type="match status" value="1"/>
</dbReference>
<feature type="region of interest" description="Disordered" evidence="1">
    <location>
        <begin position="565"/>
        <end position="686"/>
    </location>
</feature>
<name>A0A1E4SPM6_9ASCO</name>